<dbReference type="AlphaFoldDB" id="A0A834ZQB5"/>
<dbReference type="GO" id="GO:0005886">
    <property type="term" value="C:plasma membrane"/>
    <property type="evidence" value="ECO:0007669"/>
    <property type="project" value="UniProtKB-SubCell"/>
</dbReference>
<keyword evidence="9" id="KW-0472">Membrane</keyword>
<evidence type="ECO:0000256" key="2">
    <source>
        <dbReference type="ARBA" id="ARBA00022581"/>
    </source>
</evidence>
<dbReference type="Pfam" id="PF01657">
    <property type="entry name" value="Stress-antifung"/>
    <property type="match status" value="1"/>
</dbReference>
<dbReference type="PROSITE" id="PS51473">
    <property type="entry name" value="GNK2"/>
    <property type="match status" value="2"/>
</dbReference>
<dbReference type="FunFam" id="3.30.430.20:FF:000020">
    <property type="entry name" value="Cysteine-rich repeat secretory protein 60"/>
    <property type="match status" value="1"/>
</dbReference>
<dbReference type="EMBL" id="JABCRI010000004">
    <property type="protein sequence ID" value="KAF8407601.1"/>
    <property type="molecule type" value="Genomic_DNA"/>
</dbReference>
<sequence>MPDCARCVARSVSQLGVLCFDSCGGAFQLQGCFVKYDNITFLGVEDKTVVLKKCGPSIGYDSNAMSRRDAMLDGLASGGGPYRVGGSGGVQGVVQCVGDLSVSECQDCVSEAIGHLRSDCGTAVSGDVFLAKCYARYSVGVDNLKATSDSSDEAEKTFAIIIGVFAGVALIIVFLTFLRKAFEGKGEGNEERSKMALEWVVLAYVTGAEAVMVLLLTLPGLDRLRKGLISVTRNLLKPFLSVIPFCMFLLMDIYWKYETEPSCESQSCTPTENLRHQKSIMKSQRNGILIAAALFFYWVLFSVTNLVVRIEQLNQGIEKLKNQD</sequence>
<comment type="caution">
    <text evidence="11">The sequence shown here is derived from an EMBL/GenBank/DDBJ whole genome shotgun (WGS) entry which is preliminary data.</text>
</comment>
<organism evidence="11 12">
    <name type="scientific">Tetracentron sinense</name>
    <name type="common">Spur-leaf</name>
    <dbReference type="NCBI Taxonomy" id="13715"/>
    <lineage>
        <taxon>Eukaryota</taxon>
        <taxon>Viridiplantae</taxon>
        <taxon>Streptophyta</taxon>
        <taxon>Embryophyta</taxon>
        <taxon>Tracheophyta</taxon>
        <taxon>Spermatophyta</taxon>
        <taxon>Magnoliopsida</taxon>
        <taxon>Trochodendrales</taxon>
        <taxon>Trochodendraceae</taxon>
        <taxon>Tetracentron</taxon>
    </lineage>
</organism>
<evidence type="ECO:0000256" key="1">
    <source>
        <dbReference type="ARBA" id="ARBA00004251"/>
    </source>
</evidence>
<dbReference type="OrthoDB" id="1097929at2759"/>
<dbReference type="Gene3D" id="3.30.430.20">
    <property type="entry name" value="Gnk2 domain, C-X8-C-X2-C motif"/>
    <property type="match status" value="1"/>
</dbReference>
<evidence type="ECO:0000259" key="10">
    <source>
        <dbReference type="PROSITE" id="PS51473"/>
    </source>
</evidence>
<comment type="subcellular location">
    <subcellularLocation>
        <location evidence="7">Cell junction</location>
        <location evidence="7">Plasmodesma</location>
    </subcellularLocation>
    <subcellularLocation>
        <location evidence="1">Cell membrane</location>
        <topology evidence="1">Single-pass type I membrane protein</topology>
    </subcellularLocation>
</comment>
<dbReference type="InterPro" id="IPR040463">
    <property type="entry name" value="BAP29/BAP31_N"/>
</dbReference>
<dbReference type="PANTHER" id="PTHR32080:SF3">
    <property type="entry name" value="PLASMODESMATA-LOCATED PROTEIN 7"/>
    <property type="match status" value="1"/>
</dbReference>
<reference evidence="11 12" key="1">
    <citation type="submission" date="2020-04" db="EMBL/GenBank/DDBJ databases">
        <title>Plant Genome Project.</title>
        <authorList>
            <person name="Zhang R.-G."/>
        </authorList>
    </citation>
    <scope>NUCLEOTIDE SEQUENCE [LARGE SCALE GENOMIC DNA]</scope>
    <source>
        <strain evidence="11">YNK0</strain>
        <tissue evidence="11">Leaf</tissue>
    </source>
</reference>
<evidence type="ECO:0000256" key="5">
    <source>
        <dbReference type="ARBA" id="ARBA00022949"/>
    </source>
</evidence>
<dbReference type="GO" id="GO:0009506">
    <property type="term" value="C:plasmodesma"/>
    <property type="evidence" value="ECO:0007669"/>
    <property type="project" value="UniProtKB-SubCell"/>
</dbReference>
<name>A0A834ZQB5_TETSI</name>
<keyword evidence="5" id="KW-0965">Cell junction</keyword>
<evidence type="ECO:0000256" key="9">
    <source>
        <dbReference type="SAM" id="Phobius"/>
    </source>
</evidence>
<feature type="domain" description="Gnk2-homologous" evidence="10">
    <location>
        <begin position="1"/>
        <end position="41"/>
    </location>
</feature>
<keyword evidence="4" id="KW-0677">Repeat</keyword>
<evidence type="ECO:0000313" key="12">
    <source>
        <dbReference type="Proteomes" id="UP000655225"/>
    </source>
</evidence>
<comment type="similarity">
    <text evidence="8">Belongs to the cysteine-rich repeat secretory protein family. Plasmodesmata-located proteins (PDLD) subfamily.</text>
</comment>
<keyword evidence="3" id="KW-0732">Signal</keyword>
<evidence type="ECO:0000256" key="6">
    <source>
        <dbReference type="ARBA" id="ARBA00023157"/>
    </source>
</evidence>
<feature type="transmembrane region" description="Helical" evidence="9">
    <location>
        <begin position="199"/>
        <end position="218"/>
    </location>
</feature>
<dbReference type="PANTHER" id="PTHR32080">
    <property type="entry name" value="ANTIFUNGAL PROTEIN GINKBILOBIN-2-LIKE"/>
    <property type="match status" value="1"/>
</dbReference>
<keyword evidence="6" id="KW-1015">Disulfide bond</keyword>
<feature type="transmembrane region" description="Helical" evidence="9">
    <location>
        <begin position="158"/>
        <end position="178"/>
    </location>
</feature>
<evidence type="ECO:0000313" key="11">
    <source>
        <dbReference type="EMBL" id="KAF8407601.1"/>
    </source>
</evidence>
<protein>
    <recommendedName>
        <fullName evidence="10">Gnk2-homologous domain-containing protein</fullName>
    </recommendedName>
</protein>
<gene>
    <name evidence="11" type="ORF">HHK36_006735</name>
</gene>
<feature type="domain" description="Gnk2-homologous" evidence="10">
    <location>
        <begin position="42"/>
        <end position="142"/>
    </location>
</feature>
<dbReference type="InterPro" id="IPR038408">
    <property type="entry name" value="GNK2_sf"/>
</dbReference>
<dbReference type="CDD" id="cd23509">
    <property type="entry name" value="Gnk2-like"/>
    <property type="match status" value="1"/>
</dbReference>
<evidence type="ECO:0000256" key="8">
    <source>
        <dbReference type="ARBA" id="ARBA00038393"/>
    </source>
</evidence>
<keyword evidence="9" id="KW-1133">Transmembrane helix</keyword>
<accession>A0A834ZQB5</accession>
<dbReference type="InterPro" id="IPR051378">
    <property type="entry name" value="Cell2Cell_Antifungal"/>
</dbReference>
<feature type="transmembrane region" description="Helical" evidence="9">
    <location>
        <begin position="238"/>
        <end position="255"/>
    </location>
</feature>
<evidence type="ECO:0000256" key="7">
    <source>
        <dbReference type="ARBA" id="ARBA00024184"/>
    </source>
</evidence>
<evidence type="ECO:0000256" key="4">
    <source>
        <dbReference type="ARBA" id="ARBA00022737"/>
    </source>
</evidence>
<keyword evidence="9" id="KW-0812">Transmembrane</keyword>
<dbReference type="InterPro" id="IPR002902">
    <property type="entry name" value="GNK2"/>
</dbReference>
<evidence type="ECO:0000256" key="3">
    <source>
        <dbReference type="ARBA" id="ARBA00022729"/>
    </source>
</evidence>
<proteinExistence type="inferred from homology"/>
<dbReference type="Proteomes" id="UP000655225">
    <property type="component" value="Unassembled WGS sequence"/>
</dbReference>
<keyword evidence="12" id="KW-1185">Reference proteome</keyword>
<feature type="transmembrane region" description="Helical" evidence="9">
    <location>
        <begin position="288"/>
        <end position="308"/>
    </location>
</feature>
<dbReference type="Pfam" id="PF05529">
    <property type="entry name" value="Bap31"/>
    <property type="match status" value="1"/>
</dbReference>
<keyword evidence="2" id="KW-0945">Host-virus interaction</keyword>